<organism evidence="4 5">
    <name type="scientific">Clohesyomyces aquaticus</name>
    <dbReference type="NCBI Taxonomy" id="1231657"/>
    <lineage>
        <taxon>Eukaryota</taxon>
        <taxon>Fungi</taxon>
        <taxon>Dikarya</taxon>
        <taxon>Ascomycota</taxon>
        <taxon>Pezizomycotina</taxon>
        <taxon>Dothideomycetes</taxon>
        <taxon>Pleosporomycetidae</taxon>
        <taxon>Pleosporales</taxon>
        <taxon>Lindgomycetaceae</taxon>
        <taxon>Clohesyomyces</taxon>
    </lineage>
</organism>
<name>A0A1Y1ZP98_9PLEO</name>
<keyword evidence="5" id="KW-1185">Reference proteome</keyword>
<comment type="similarity">
    <text evidence="2">Belongs to the AB hydrolase superfamily. Epoxide hydrolase family.</text>
</comment>
<evidence type="ECO:0000256" key="2">
    <source>
        <dbReference type="ARBA" id="ARBA00038334"/>
    </source>
</evidence>
<dbReference type="PRINTS" id="PR00412">
    <property type="entry name" value="EPOXHYDRLASE"/>
</dbReference>
<dbReference type="AlphaFoldDB" id="A0A1Y1ZP98"/>
<keyword evidence="1 4" id="KW-0378">Hydrolase</keyword>
<dbReference type="InterPro" id="IPR000639">
    <property type="entry name" value="Epox_hydrolase-like"/>
</dbReference>
<reference evidence="4 5" key="1">
    <citation type="submission" date="2016-07" db="EMBL/GenBank/DDBJ databases">
        <title>Pervasive Adenine N6-methylation of Active Genes in Fungi.</title>
        <authorList>
            <consortium name="DOE Joint Genome Institute"/>
            <person name="Mondo S.J."/>
            <person name="Dannebaum R.O."/>
            <person name="Kuo R.C."/>
            <person name="Labutti K."/>
            <person name="Haridas S."/>
            <person name="Kuo A."/>
            <person name="Salamov A."/>
            <person name="Ahrendt S.R."/>
            <person name="Lipzen A."/>
            <person name="Sullivan W."/>
            <person name="Andreopoulos W.B."/>
            <person name="Clum A."/>
            <person name="Lindquist E."/>
            <person name="Daum C."/>
            <person name="Ramamoorthy G.K."/>
            <person name="Gryganskyi A."/>
            <person name="Culley D."/>
            <person name="Magnuson J.K."/>
            <person name="James T.Y."/>
            <person name="O'Malley M.A."/>
            <person name="Stajich J.E."/>
            <person name="Spatafora J.W."/>
            <person name="Visel A."/>
            <person name="Grigoriev I.V."/>
        </authorList>
    </citation>
    <scope>NUCLEOTIDE SEQUENCE [LARGE SCALE GENOMIC DNA]</scope>
    <source>
        <strain evidence="4 5">CBS 115471</strain>
    </source>
</reference>
<dbReference type="InterPro" id="IPR029058">
    <property type="entry name" value="AB_hydrolase_fold"/>
</dbReference>
<dbReference type="InterPro" id="IPR000073">
    <property type="entry name" value="AB_hydrolase_1"/>
</dbReference>
<feature type="domain" description="AB hydrolase-1" evidence="3">
    <location>
        <begin position="45"/>
        <end position="317"/>
    </location>
</feature>
<evidence type="ECO:0000313" key="5">
    <source>
        <dbReference type="Proteomes" id="UP000193144"/>
    </source>
</evidence>
<sequence>MSISAVKIQDAKFTDLGLSKMIVNESQTCCYTRSLGTVSEKNPVLVLVHGYPQSAYMWRHLIPLLPSNAPLFIPDLPGYGSSAPIKQNDKLNAGNTLLSALRTQMKRYTSSSSSSDLPVVLIGHDRGARVAHRLSVSGADGIKILGICLIDIVPTLTQWSASGDSANAVGTFHWPLLANVELAFAMITAYGGDRWCTKMIERWSGTNSTGLQSLKSDDSIHVYGEFFKDPSVIRASNEDYKFGAFEDVEQQKEDQEAGRKIGVPVLLVYSEDYLGGRYDVTKEWSDWVKEGTKITSHGLGNGIGHFGVEEAPQETVNAILDWLKGLK</sequence>
<dbReference type="Gene3D" id="3.40.50.1820">
    <property type="entry name" value="alpha/beta hydrolase"/>
    <property type="match status" value="1"/>
</dbReference>
<evidence type="ECO:0000256" key="1">
    <source>
        <dbReference type="ARBA" id="ARBA00022801"/>
    </source>
</evidence>
<dbReference type="Proteomes" id="UP000193144">
    <property type="component" value="Unassembled WGS sequence"/>
</dbReference>
<dbReference type="EMBL" id="MCFA01000057">
    <property type="protein sequence ID" value="ORY11827.1"/>
    <property type="molecule type" value="Genomic_DNA"/>
</dbReference>
<dbReference type="PANTHER" id="PTHR43329">
    <property type="entry name" value="EPOXIDE HYDROLASE"/>
    <property type="match status" value="1"/>
</dbReference>
<proteinExistence type="inferred from homology"/>
<comment type="caution">
    <text evidence="4">The sequence shown here is derived from an EMBL/GenBank/DDBJ whole genome shotgun (WGS) entry which is preliminary data.</text>
</comment>
<dbReference type="STRING" id="1231657.A0A1Y1ZP98"/>
<dbReference type="GO" id="GO:0016787">
    <property type="term" value="F:hydrolase activity"/>
    <property type="evidence" value="ECO:0007669"/>
    <property type="project" value="UniProtKB-KW"/>
</dbReference>
<accession>A0A1Y1ZP98</accession>
<evidence type="ECO:0000313" key="4">
    <source>
        <dbReference type="EMBL" id="ORY11827.1"/>
    </source>
</evidence>
<gene>
    <name evidence="4" type="ORF">BCR34DRAFT_483657</name>
</gene>
<dbReference type="SUPFAM" id="SSF53474">
    <property type="entry name" value="alpha/beta-Hydrolases"/>
    <property type="match status" value="1"/>
</dbReference>
<dbReference type="OrthoDB" id="408373at2759"/>
<evidence type="ECO:0000259" key="3">
    <source>
        <dbReference type="Pfam" id="PF12697"/>
    </source>
</evidence>
<dbReference type="Pfam" id="PF12697">
    <property type="entry name" value="Abhydrolase_6"/>
    <property type="match status" value="1"/>
</dbReference>
<protein>
    <submittedName>
        <fullName evidence="4">Alpha/Beta hydrolase protein</fullName>
    </submittedName>
</protein>